<comment type="caution">
    <text evidence="3">The sequence shown here is derived from an EMBL/GenBank/DDBJ whole genome shotgun (WGS) entry which is preliminary data.</text>
</comment>
<name>A0A5R9GFU3_9BACL</name>
<dbReference type="Gene3D" id="3.30.450.380">
    <property type="match status" value="1"/>
</dbReference>
<dbReference type="EMBL" id="VCIW01000016">
    <property type="protein sequence ID" value="TLS50295.1"/>
    <property type="molecule type" value="Genomic_DNA"/>
</dbReference>
<organism evidence="3 4">
    <name type="scientific">Paenibacillus antri</name>
    <dbReference type="NCBI Taxonomy" id="2582848"/>
    <lineage>
        <taxon>Bacteria</taxon>
        <taxon>Bacillati</taxon>
        <taxon>Bacillota</taxon>
        <taxon>Bacilli</taxon>
        <taxon>Bacillales</taxon>
        <taxon>Paenibacillaceae</taxon>
        <taxon>Paenibacillus</taxon>
    </lineage>
</organism>
<dbReference type="OrthoDB" id="9810761at2"/>
<sequence>MEEAALELRETIRSDLDYAAIYTDDALRSLVLRRVAAAGRERRWTSDERMWIAERVLASFRGLDILEPLLADSEVTEIMVNGHEEIFYEKRGRLNRYPHRFESRERLEDIIQSIVSKVNRTVNEASPIVDARLPDGSRVNAVLPPVALKGPTLTIRKFPDSPVTMERLIEWGAITPEAASFLQSAVREKRNIFISGGTGSGKTTMLNVLAQSIPDGERVITIEDSAELQLPTLNNVVALETRTANTEGKGEITIRQLLRAALRMRPNRIVVGEVRGAEALDMLQAMNTGHEGSLSTGHANTVKDMLGRLETMAIGGSELPLAVIRQQIASALHLIVHVSRMADYSRKVTEITAVDGLANGEYLLRKIYVRESEGSGCGGLRFLQESGKEEI</sequence>
<dbReference type="GO" id="GO:0016887">
    <property type="term" value="F:ATP hydrolysis activity"/>
    <property type="evidence" value="ECO:0007669"/>
    <property type="project" value="InterPro"/>
</dbReference>
<dbReference type="SMART" id="SM00382">
    <property type="entry name" value="AAA"/>
    <property type="match status" value="1"/>
</dbReference>
<dbReference type="AlphaFoldDB" id="A0A5R9GFU3"/>
<dbReference type="SUPFAM" id="SSF52540">
    <property type="entry name" value="P-loop containing nucleoside triphosphate hydrolases"/>
    <property type="match status" value="1"/>
</dbReference>
<dbReference type="Gene3D" id="3.40.50.300">
    <property type="entry name" value="P-loop containing nucleotide triphosphate hydrolases"/>
    <property type="match status" value="1"/>
</dbReference>
<evidence type="ECO:0000313" key="4">
    <source>
        <dbReference type="Proteomes" id="UP000309676"/>
    </source>
</evidence>
<evidence type="ECO:0000259" key="2">
    <source>
        <dbReference type="SMART" id="SM00382"/>
    </source>
</evidence>
<dbReference type="Pfam" id="PF00437">
    <property type="entry name" value="T2SSE"/>
    <property type="match status" value="1"/>
</dbReference>
<comment type="similarity">
    <text evidence="1">Belongs to the GSP E family.</text>
</comment>
<dbReference type="PANTHER" id="PTHR30486">
    <property type="entry name" value="TWITCHING MOTILITY PROTEIN PILT"/>
    <property type="match status" value="1"/>
</dbReference>
<protein>
    <submittedName>
        <fullName evidence="3">CpaF family protein</fullName>
    </submittedName>
</protein>
<keyword evidence="4" id="KW-1185">Reference proteome</keyword>
<gene>
    <name evidence="3" type="ORF">FE782_21075</name>
</gene>
<feature type="domain" description="AAA+ ATPase" evidence="2">
    <location>
        <begin position="188"/>
        <end position="355"/>
    </location>
</feature>
<dbReference type="CDD" id="cd01130">
    <property type="entry name" value="VirB11-like_ATPase"/>
    <property type="match status" value="1"/>
</dbReference>
<dbReference type="InterPro" id="IPR001482">
    <property type="entry name" value="T2SS/T4SS_dom"/>
</dbReference>
<dbReference type="Proteomes" id="UP000309676">
    <property type="component" value="Unassembled WGS sequence"/>
</dbReference>
<dbReference type="InterPro" id="IPR003593">
    <property type="entry name" value="AAA+_ATPase"/>
</dbReference>
<dbReference type="InterPro" id="IPR050921">
    <property type="entry name" value="T4SS_GSP_E_ATPase"/>
</dbReference>
<proteinExistence type="inferred from homology"/>
<reference evidence="3 4" key="1">
    <citation type="submission" date="2019-05" db="EMBL/GenBank/DDBJ databases">
        <authorList>
            <person name="Narsing Rao M.P."/>
            <person name="Li W.J."/>
        </authorList>
    </citation>
    <scope>NUCLEOTIDE SEQUENCE [LARGE SCALE GENOMIC DNA]</scope>
    <source>
        <strain evidence="3 4">SYSU_K30003</strain>
    </source>
</reference>
<dbReference type="InterPro" id="IPR027417">
    <property type="entry name" value="P-loop_NTPase"/>
</dbReference>
<accession>A0A5R9GFU3</accession>
<evidence type="ECO:0000313" key="3">
    <source>
        <dbReference type="EMBL" id="TLS50295.1"/>
    </source>
</evidence>
<evidence type="ECO:0000256" key="1">
    <source>
        <dbReference type="ARBA" id="ARBA00006611"/>
    </source>
</evidence>
<dbReference type="PANTHER" id="PTHR30486:SF6">
    <property type="entry name" value="TYPE IV PILUS RETRACTATION ATPASE PILT"/>
    <property type="match status" value="1"/>
</dbReference>